<evidence type="ECO:0000256" key="1">
    <source>
        <dbReference type="SAM" id="MobiDB-lite"/>
    </source>
</evidence>
<sequence length="690" mass="74336">MLEAAESPMAGSRRGTTPDFGAIKRSTLYAYLKESDDPVGSGDWHVIANVLRCVASLAERNGHSLDIDHRSWQRDWQRLVDQRHTRRSPSEPHSWIGSWDGAADAVLAHSSAPEFTVWPQGRSRLDLLSRAVAALSSAYEPRLAKEAAQRLVDAAEAELGAADPKALAARHALAFWTGETGDARRALELTERLLADCREHLGPAHILTRLAALREALWSCYVGDWHEANRRYIEVVSGEARHPDRDPHVWLLARWGMARTGGRTGNWRHADLELADLLPSVVETFGADHPATFGAEAAHAWAAGRAGRPAEACSRLEGLAARAETALGPDHPISLRIRTASAHWTHAVGSTAKALRMAASAREACESLVGTAHPLSIQAAEVESLCLLETDAEAGRAGLSDVQSRMRLCLGPDHPQTLQAVSNLAAARATGDGSGVDPGEFEDIAERMGHALGEEHPDTLRTRANVAIAVLNRRGAAAALPLFRRTYSSFRKVLGDDHPETVTSRDLLAEVEEQIGEGQGQGRGAYPPVTDSRYPSGGASYYTGFHGGEAPSSDSAVKRDIDPVVWSSAPTRSGEESGVQPDEDRSTPRAQQDGFDILAAVASLPVSTWSYRGEEGVRHLGPMAQDWYAAFGLGADDRSIHVLDANGVAIVAMQALHRMVRDLQQEVESLRNGLDAGGGSKGRKGVKRMP</sequence>
<dbReference type="Gene3D" id="1.25.40.10">
    <property type="entry name" value="Tetratricopeptide repeat domain"/>
    <property type="match status" value="2"/>
</dbReference>
<dbReference type="InterPro" id="IPR030392">
    <property type="entry name" value="S74_ICA"/>
</dbReference>
<proteinExistence type="predicted"/>
<name>A0A5D4IRK7_9ACTN</name>
<organism evidence="3 4">
    <name type="scientific">Streptomyces parvus</name>
    <dbReference type="NCBI Taxonomy" id="66428"/>
    <lineage>
        <taxon>Bacteria</taxon>
        <taxon>Bacillati</taxon>
        <taxon>Actinomycetota</taxon>
        <taxon>Actinomycetes</taxon>
        <taxon>Kitasatosporales</taxon>
        <taxon>Streptomycetaceae</taxon>
        <taxon>Streptomyces</taxon>
    </lineage>
</organism>
<feature type="region of interest" description="Disordered" evidence="1">
    <location>
        <begin position="564"/>
        <end position="589"/>
    </location>
</feature>
<dbReference type="PANTHER" id="PTHR46082:SF6">
    <property type="entry name" value="AAA+ ATPASE DOMAIN-CONTAINING PROTEIN-RELATED"/>
    <property type="match status" value="1"/>
</dbReference>
<evidence type="ECO:0000259" key="2">
    <source>
        <dbReference type="Pfam" id="PF13884"/>
    </source>
</evidence>
<comment type="caution">
    <text evidence="3">The sequence shown here is derived from an EMBL/GenBank/DDBJ whole genome shotgun (WGS) entry which is preliminary data.</text>
</comment>
<keyword evidence="4" id="KW-1185">Reference proteome</keyword>
<dbReference type="Pfam" id="PF13374">
    <property type="entry name" value="TPR_10"/>
    <property type="match status" value="2"/>
</dbReference>
<accession>A0A5D4IRK7</accession>
<dbReference type="InterPro" id="IPR053137">
    <property type="entry name" value="NLR-like"/>
</dbReference>
<protein>
    <submittedName>
        <fullName evidence="3">Tetratricopeptide repeat protein</fullName>
    </submittedName>
</protein>
<dbReference type="Proteomes" id="UP000323242">
    <property type="component" value="Unassembled WGS sequence"/>
</dbReference>
<dbReference type="Pfam" id="PF13884">
    <property type="entry name" value="Peptidase_S74"/>
    <property type="match status" value="1"/>
</dbReference>
<feature type="region of interest" description="Disordered" evidence="1">
    <location>
        <begin position="671"/>
        <end position="690"/>
    </location>
</feature>
<evidence type="ECO:0000313" key="4">
    <source>
        <dbReference type="Proteomes" id="UP000323242"/>
    </source>
</evidence>
<dbReference type="RefSeq" id="WP_148903804.1">
    <property type="nucleotide sequence ID" value="NZ_VSZQ01000145.1"/>
</dbReference>
<gene>
    <name evidence="3" type="ORF">FY004_24405</name>
</gene>
<dbReference type="AlphaFoldDB" id="A0A5D4IRK7"/>
<dbReference type="InterPro" id="IPR011990">
    <property type="entry name" value="TPR-like_helical_dom_sf"/>
</dbReference>
<reference evidence="3 4" key="1">
    <citation type="submission" date="2019-08" db="EMBL/GenBank/DDBJ databases">
        <title>Draft genome for granaticin producer strain Streptomyces parvus C05.</title>
        <authorList>
            <person name="Gonzalez-Pimentel J.L."/>
        </authorList>
    </citation>
    <scope>NUCLEOTIDE SEQUENCE [LARGE SCALE GENOMIC DNA]</scope>
    <source>
        <strain evidence="3 4">C05</strain>
    </source>
</reference>
<evidence type="ECO:0000313" key="3">
    <source>
        <dbReference type="EMBL" id="TYR55767.1"/>
    </source>
</evidence>
<feature type="compositionally biased region" description="Basic residues" evidence="1">
    <location>
        <begin position="681"/>
        <end position="690"/>
    </location>
</feature>
<dbReference type="EMBL" id="VSZQ01000145">
    <property type="protein sequence ID" value="TYR55767.1"/>
    <property type="molecule type" value="Genomic_DNA"/>
</dbReference>
<feature type="domain" description="Peptidase S74" evidence="2">
    <location>
        <begin position="596"/>
        <end position="631"/>
    </location>
</feature>
<dbReference type="PANTHER" id="PTHR46082">
    <property type="entry name" value="ATP/GTP-BINDING PROTEIN-RELATED"/>
    <property type="match status" value="1"/>
</dbReference>